<sequence>MTGGIKQESENGVEVFSTQFKIMEAVGMWSTGPPTRRKEVITKLKVGVSAFVLGVSTVALLVKAVVTNDLVDRSEAMDICTLTGSACYKLLFFYYYREEFQDFVSWDAALVPHLPPKWTAHMNFFSILHCATGLTCISAWSMCPLFKWAYKEIELKDMTLPMNVYDPFDSQGLLFAFFYLCGVYGLISSTHIYMSCDAFFFSTAHVANGAYETLKTKFKSMGVGNENSLGDPMHDELKACVKLHTHIITFIRKTDALFKSLFFVDVLHAIISLSFSLLQASESKGIFEKLKMITFVTYCFVHQYLNSYFGQRLIDQQESLANTLVAYVPWNEGTLKMKKSFLIVTANAQKTFKLAAWKVYTLQYATFMEFVKTMIQFYMVLRQVQDESQTS</sequence>
<comment type="subcellular location">
    <subcellularLocation>
        <location evidence="1 10">Cell membrane</location>
        <topology evidence="1 10">Multi-pass membrane protein</topology>
    </subcellularLocation>
</comment>
<dbReference type="PANTHER" id="PTHR21137:SF35">
    <property type="entry name" value="ODORANT RECEPTOR 19A-RELATED"/>
    <property type="match status" value="1"/>
</dbReference>
<evidence type="ECO:0000256" key="8">
    <source>
        <dbReference type="ARBA" id="ARBA00023170"/>
    </source>
</evidence>
<evidence type="ECO:0000256" key="6">
    <source>
        <dbReference type="ARBA" id="ARBA00022989"/>
    </source>
</evidence>
<dbReference type="GO" id="GO:0004984">
    <property type="term" value="F:olfactory receptor activity"/>
    <property type="evidence" value="ECO:0007669"/>
    <property type="project" value="InterPro"/>
</dbReference>
<comment type="similarity">
    <text evidence="10">Belongs to the insect chemoreceptor superfamily. Heteromeric odorant receptor channel (TC 1.A.69) family.</text>
</comment>
<dbReference type="Pfam" id="PF02949">
    <property type="entry name" value="7tm_6"/>
    <property type="match status" value="1"/>
</dbReference>
<dbReference type="GO" id="GO:0005549">
    <property type="term" value="F:odorant binding"/>
    <property type="evidence" value="ECO:0007669"/>
    <property type="project" value="InterPro"/>
</dbReference>
<dbReference type="GO" id="GO:0005886">
    <property type="term" value="C:plasma membrane"/>
    <property type="evidence" value="ECO:0007669"/>
    <property type="project" value="UniProtKB-SubCell"/>
</dbReference>
<dbReference type="AlphaFoldDB" id="A0A346TI20"/>
<keyword evidence="3 10" id="KW-0716">Sensory transduction</keyword>
<organism evidence="11">
    <name type="scientific">Cyrtorhinus lividipennis</name>
    <dbReference type="NCBI Taxonomy" id="1032904"/>
    <lineage>
        <taxon>Eukaryota</taxon>
        <taxon>Metazoa</taxon>
        <taxon>Ecdysozoa</taxon>
        <taxon>Arthropoda</taxon>
        <taxon>Hexapoda</taxon>
        <taxon>Insecta</taxon>
        <taxon>Pterygota</taxon>
        <taxon>Neoptera</taxon>
        <taxon>Paraneoptera</taxon>
        <taxon>Hemiptera</taxon>
        <taxon>Heteroptera</taxon>
        <taxon>Panheteroptera</taxon>
        <taxon>Cimicomorpha</taxon>
        <taxon>Miridae</taxon>
        <taxon>Orthotylini</taxon>
        <taxon>Cyrtorhinus</taxon>
    </lineage>
</organism>
<evidence type="ECO:0000256" key="5">
    <source>
        <dbReference type="ARBA" id="ARBA00022725"/>
    </source>
</evidence>
<accession>A0A346TI20</accession>
<evidence type="ECO:0000256" key="7">
    <source>
        <dbReference type="ARBA" id="ARBA00023136"/>
    </source>
</evidence>
<proteinExistence type="evidence at transcript level"/>
<evidence type="ECO:0000256" key="10">
    <source>
        <dbReference type="RuleBase" id="RU351113"/>
    </source>
</evidence>
<dbReference type="InterPro" id="IPR004117">
    <property type="entry name" value="7tm6_olfct_rcpt"/>
</dbReference>
<feature type="transmembrane region" description="Helical" evidence="10">
    <location>
        <begin position="170"/>
        <end position="187"/>
    </location>
</feature>
<keyword evidence="9 10" id="KW-0807">Transducer</keyword>
<keyword evidence="5 10" id="KW-0552">Olfaction</keyword>
<evidence type="ECO:0000256" key="9">
    <source>
        <dbReference type="ARBA" id="ARBA00023224"/>
    </source>
</evidence>
<keyword evidence="7 10" id="KW-0472">Membrane</keyword>
<comment type="caution">
    <text evidence="10">Lacks conserved residue(s) required for the propagation of feature annotation.</text>
</comment>
<evidence type="ECO:0000256" key="3">
    <source>
        <dbReference type="ARBA" id="ARBA00022606"/>
    </source>
</evidence>
<reference evidence="11" key="1">
    <citation type="journal article" date="2018" name="Sci. Rep.">
        <title>Identification and expression analysis of putative chemoreception genes from Cyrtorhinus lividipennis (Hemiptera: Miridae) antennal transcriptome.</title>
        <authorList>
            <person name="Wang G.Y."/>
            <person name="Zhu J.L."/>
            <person name="Zhou W.W."/>
            <person name="Liu S."/>
            <person name="Khairul Q.M."/>
            <person name="Ansari N.A."/>
            <person name="Zhu Z.R."/>
        </authorList>
    </citation>
    <scope>NUCLEOTIDE SEQUENCE</scope>
</reference>
<dbReference type="PANTHER" id="PTHR21137">
    <property type="entry name" value="ODORANT RECEPTOR"/>
    <property type="match status" value="1"/>
</dbReference>
<evidence type="ECO:0000313" key="11">
    <source>
        <dbReference type="EMBL" id="AXU25103.1"/>
    </source>
</evidence>
<keyword evidence="4 10" id="KW-0812">Transmembrane</keyword>
<dbReference type="GO" id="GO:0007165">
    <property type="term" value="P:signal transduction"/>
    <property type="evidence" value="ECO:0007669"/>
    <property type="project" value="UniProtKB-KW"/>
</dbReference>
<evidence type="ECO:0000256" key="2">
    <source>
        <dbReference type="ARBA" id="ARBA00022475"/>
    </source>
</evidence>
<feature type="transmembrane region" description="Helical" evidence="10">
    <location>
        <begin position="124"/>
        <end position="150"/>
    </location>
</feature>
<keyword evidence="6 10" id="KW-1133">Transmembrane helix</keyword>
<keyword evidence="8 10" id="KW-0675">Receptor</keyword>
<evidence type="ECO:0000256" key="4">
    <source>
        <dbReference type="ARBA" id="ARBA00022692"/>
    </source>
</evidence>
<reference evidence="11" key="2">
    <citation type="submission" date="2018-01" db="EMBL/GenBank/DDBJ databases">
        <authorList>
            <person name="Gaut B.S."/>
            <person name="Morton B.R."/>
            <person name="Clegg M.T."/>
            <person name="Duvall M.R."/>
        </authorList>
    </citation>
    <scope>NUCLEOTIDE SEQUENCE</scope>
</reference>
<evidence type="ECO:0000256" key="1">
    <source>
        <dbReference type="ARBA" id="ARBA00004651"/>
    </source>
</evidence>
<name>A0A346TI20_9HEMI</name>
<dbReference type="EMBL" id="MG770200">
    <property type="protein sequence ID" value="AXU25103.1"/>
    <property type="molecule type" value="mRNA"/>
</dbReference>
<feature type="transmembrane region" description="Helical" evidence="10">
    <location>
        <begin position="46"/>
        <end position="64"/>
    </location>
</feature>
<keyword evidence="2" id="KW-1003">Cell membrane</keyword>
<protein>
    <recommendedName>
        <fullName evidence="10">Odorant receptor</fullName>
    </recommendedName>
</protein>